<dbReference type="VEuPathDB" id="VectorBase:SCAU015498"/>
<dbReference type="AlphaFoldDB" id="A0A1I8QB14"/>
<dbReference type="PANTHER" id="PTHR21253:SF0">
    <property type="entry name" value="F-BOX ONLY PROTEIN 11-RELATED"/>
    <property type="match status" value="1"/>
</dbReference>
<feature type="signal peptide" evidence="1">
    <location>
        <begin position="1"/>
        <end position="22"/>
    </location>
</feature>
<keyword evidence="1" id="KW-0732">Signal</keyword>
<feature type="chain" id="PRO_5009328038" evidence="1">
    <location>
        <begin position="23"/>
        <end position="337"/>
    </location>
</feature>
<sequence length="337" mass="38869">MLFAFQTVSLLLMCLMCPITYGRNEGCASTAVSSTMQNFHDRVLKRRIRSVVFPKKAQLLLTPSLGKAILGGRPRGLGYSIEFDMYNILPDTIETWKPTILLKQLENRKKTEEVKPAVEPIKMSSDNSSYMDLATLYPEFYGPEDWNDMGLYQFPFDDDVNAPWAYYHSKIDAGLMDPIWQKQDPHIQSLATNSKLTPSPIQLFYKRPFRGKQDGAVKNESHQQSEENDASEWYHNQNYRERRQIFDQLEAVGKLFNINMKSCIQRAMCEITTQLKPFGMSLMDDLIRIILTVPPTADANDDYKHRYSNVNCAHRFSVSCPYRVIEFLTKGLKANFK</sequence>
<dbReference type="OrthoDB" id="8180611at2759"/>
<protein>
    <submittedName>
        <fullName evidence="2">Uncharacterized protein</fullName>
    </submittedName>
</protein>
<evidence type="ECO:0000313" key="3">
    <source>
        <dbReference type="Proteomes" id="UP000095300"/>
    </source>
</evidence>
<dbReference type="EnsemblMetazoa" id="SCAU015498-RA">
    <property type="protein sequence ID" value="SCAU015498-PA"/>
    <property type="gene ID" value="SCAU015498"/>
</dbReference>
<dbReference type="Proteomes" id="UP000095300">
    <property type="component" value="Unassembled WGS sequence"/>
</dbReference>
<dbReference type="KEGG" id="scac:106088885"/>
<evidence type="ECO:0000313" key="2">
    <source>
        <dbReference type="EnsemblMetazoa" id="SCAU015498-PA"/>
    </source>
</evidence>
<dbReference type="SMART" id="SM00718">
    <property type="entry name" value="DM4_12"/>
    <property type="match status" value="1"/>
</dbReference>
<evidence type="ECO:0000256" key="1">
    <source>
        <dbReference type="SAM" id="SignalP"/>
    </source>
</evidence>
<reference evidence="2" key="1">
    <citation type="submission" date="2020-05" db="UniProtKB">
        <authorList>
            <consortium name="EnsemblMetazoa"/>
        </authorList>
    </citation>
    <scope>IDENTIFICATION</scope>
    <source>
        <strain evidence="2">USDA</strain>
    </source>
</reference>
<proteinExistence type="predicted"/>
<dbReference type="PANTHER" id="PTHR21253">
    <property type="entry name" value="F-BOX ONLY PROTEIN 11-RELATED"/>
    <property type="match status" value="1"/>
</dbReference>
<keyword evidence="3" id="KW-1185">Reference proteome</keyword>
<organism evidence="2 3">
    <name type="scientific">Stomoxys calcitrans</name>
    <name type="common">Stable fly</name>
    <name type="synonym">Conops calcitrans</name>
    <dbReference type="NCBI Taxonomy" id="35570"/>
    <lineage>
        <taxon>Eukaryota</taxon>
        <taxon>Metazoa</taxon>
        <taxon>Ecdysozoa</taxon>
        <taxon>Arthropoda</taxon>
        <taxon>Hexapoda</taxon>
        <taxon>Insecta</taxon>
        <taxon>Pterygota</taxon>
        <taxon>Neoptera</taxon>
        <taxon>Endopterygota</taxon>
        <taxon>Diptera</taxon>
        <taxon>Brachycera</taxon>
        <taxon>Muscomorpha</taxon>
        <taxon>Muscoidea</taxon>
        <taxon>Muscidae</taxon>
        <taxon>Stomoxys</taxon>
    </lineage>
</organism>
<accession>A0A1I8QB14</accession>
<gene>
    <name evidence="2" type="primary">106088885</name>
</gene>
<dbReference type="InterPro" id="IPR006631">
    <property type="entry name" value="DM4_12"/>
</dbReference>
<name>A0A1I8QB14_STOCA</name>
<dbReference type="Pfam" id="PF07841">
    <property type="entry name" value="DM4_12"/>
    <property type="match status" value="1"/>
</dbReference>